<feature type="domain" description="THIF-type NAD/FAD binding fold" evidence="1">
    <location>
        <begin position="9"/>
        <end position="295"/>
    </location>
</feature>
<evidence type="ECO:0000313" key="2">
    <source>
        <dbReference type="EMBL" id="EEB09807.1"/>
    </source>
</evidence>
<reference evidence="2 4" key="1">
    <citation type="journal article" date="2011" name="Science">
        <title>Comparative functional genomics of the fission yeasts.</title>
        <authorList>
            <person name="Rhind N."/>
            <person name="Chen Z."/>
            <person name="Yassour M."/>
            <person name="Thompson D.A."/>
            <person name="Haas B.J."/>
            <person name="Habib N."/>
            <person name="Wapinski I."/>
            <person name="Roy S."/>
            <person name="Lin M.F."/>
            <person name="Heiman D.I."/>
            <person name="Young S.K."/>
            <person name="Furuya K."/>
            <person name="Guo Y."/>
            <person name="Pidoux A."/>
            <person name="Chen H.M."/>
            <person name="Robbertse B."/>
            <person name="Goldberg J.M."/>
            <person name="Aoki K."/>
            <person name="Bayne E.H."/>
            <person name="Berlin A.M."/>
            <person name="Desjardins C.A."/>
            <person name="Dobbs E."/>
            <person name="Dukaj L."/>
            <person name="Fan L."/>
            <person name="FitzGerald M.G."/>
            <person name="French C."/>
            <person name="Gujja S."/>
            <person name="Hansen K."/>
            <person name="Keifenheim D."/>
            <person name="Levin J.Z."/>
            <person name="Mosher R.A."/>
            <person name="Mueller C.A."/>
            <person name="Pfiffner J."/>
            <person name="Priest M."/>
            <person name="Russ C."/>
            <person name="Smialowska A."/>
            <person name="Swoboda P."/>
            <person name="Sykes S.M."/>
            <person name="Vaughn M."/>
            <person name="Vengrova S."/>
            <person name="Yoder R."/>
            <person name="Zeng Q."/>
            <person name="Allshire R."/>
            <person name="Baulcombe D."/>
            <person name="Birren B.W."/>
            <person name="Brown W."/>
            <person name="Ekwall K."/>
            <person name="Kellis M."/>
            <person name="Leatherwood J."/>
            <person name="Levin H."/>
            <person name="Margalit H."/>
            <person name="Martienssen R."/>
            <person name="Nieduszynski C.A."/>
            <person name="Spatafora J.W."/>
            <person name="Friedman N."/>
            <person name="Dalgaard J.Z."/>
            <person name="Baumann P."/>
            <person name="Niki H."/>
            <person name="Regev A."/>
            <person name="Nusbaum C."/>
        </authorList>
    </citation>
    <scope>NUCLEOTIDE SEQUENCE [LARGE SCALE GENOMIC DNA]</scope>
    <source>
        <strain evidence="4">yFS275 / FY16936</strain>
    </source>
</reference>
<evidence type="ECO:0000259" key="1">
    <source>
        <dbReference type="Pfam" id="PF00899"/>
    </source>
</evidence>
<dbReference type="PANTHER" id="PTHR10953:SF162">
    <property type="entry name" value="SUMO-ACTIVATING ENZYME SUBUNIT 1"/>
    <property type="match status" value="1"/>
</dbReference>
<dbReference type="InterPro" id="IPR000594">
    <property type="entry name" value="ThiF_NAD_FAD-bd"/>
</dbReference>
<evidence type="ECO:0000313" key="3">
    <source>
        <dbReference type="JaponicusDB" id="SJAG_05032"/>
    </source>
</evidence>
<dbReference type="EMBL" id="KE651167">
    <property type="protein sequence ID" value="EEB09807.1"/>
    <property type="molecule type" value="Genomic_DNA"/>
</dbReference>
<protein>
    <submittedName>
        <fullName evidence="2">SUMO E1-like activator enzyme Rad31</fullName>
    </submittedName>
</protein>
<proteinExistence type="predicted"/>
<accession>B6K8F3</accession>
<dbReference type="InterPro" id="IPR035985">
    <property type="entry name" value="Ubiquitin-activating_enz"/>
</dbReference>
<sequence length="303" mass="33723">MEADEVALYDRQIRLWGFSAQEAIKRARVLLLTVSPLANEIAKNIVLAGVGELCFQDENLVTDEDVATQFLLDKSDIGCGRAHAAAKKIASYNPLVKVTVNEKSASTLSQDELAEYSVIIATQLPLQTVLTVNDMSHKAAVPFYFVSVFGMYGFAFTDLRKHTFIIERTQENKKVQEEKSVRQKPLSEAILCVIGDKISKRKAARISPCLPALLAKLKSPCAGTEAIVNEAIRLHLEPDKLFPNTFFERFMRNCEFEWAPIASVVGGIISQDALNVLGNREYPMDNIWIYDGETGSGPIYKFD</sequence>
<dbReference type="VEuPathDB" id="FungiDB:SJAG_05032"/>
<organism evidence="2 4">
    <name type="scientific">Schizosaccharomyces japonicus (strain yFS275 / FY16936)</name>
    <name type="common">Fission yeast</name>
    <dbReference type="NCBI Taxonomy" id="402676"/>
    <lineage>
        <taxon>Eukaryota</taxon>
        <taxon>Fungi</taxon>
        <taxon>Dikarya</taxon>
        <taxon>Ascomycota</taxon>
        <taxon>Taphrinomycotina</taxon>
        <taxon>Schizosaccharomycetes</taxon>
        <taxon>Schizosaccharomycetales</taxon>
        <taxon>Schizosaccharomycetaceae</taxon>
        <taxon>Schizosaccharomyces</taxon>
    </lineage>
</organism>
<dbReference type="Proteomes" id="UP000001744">
    <property type="component" value="Unassembled WGS sequence"/>
</dbReference>
<dbReference type="HOGENOM" id="CLU_002556_4_1_1"/>
<dbReference type="Gene3D" id="3.40.50.720">
    <property type="entry name" value="NAD(P)-binding Rossmann-like Domain"/>
    <property type="match status" value="1"/>
</dbReference>
<dbReference type="OMA" id="EFFGQFD"/>
<dbReference type="RefSeq" id="XP_002176100.1">
    <property type="nucleotide sequence ID" value="XM_002176064.2"/>
</dbReference>
<dbReference type="AlphaFoldDB" id="B6K8F3"/>
<dbReference type="STRING" id="402676.B6K8F3"/>
<dbReference type="GeneID" id="7047512"/>
<dbReference type="eggNOG" id="KOG2014">
    <property type="taxonomic scope" value="Eukaryota"/>
</dbReference>
<dbReference type="OrthoDB" id="1708823at2759"/>
<dbReference type="GO" id="GO:0016887">
    <property type="term" value="F:ATP hydrolysis activity"/>
    <property type="evidence" value="ECO:0007669"/>
    <property type="project" value="UniProtKB-ARBA"/>
</dbReference>
<evidence type="ECO:0000313" key="4">
    <source>
        <dbReference type="Proteomes" id="UP000001744"/>
    </source>
</evidence>
<dbReference type="SUPFAM" id="SSF69572">
    <property type="entry name" value="Activating enzymes of the ubiquitin-like proteins"/>
    <property type="match status" value="1"/>
</dbReference>
<gene>
    <name evidence="3" type="primary">rad31</name>
    <name evidence="2" type="ORF">SJAG_05032</name>
</gene>
<dbReference type="PANTHER" id="PTHR10953">
    <property type="entry name" value="UBIQUITIN-ACTIVATING ENZYME E1"/>
    <property type="match status" value="1"/>
</dbReference>
<dbReference type="JaponicusDB" id="SJAG_05032">
    <property type="gene designation" value="rad31"/>
</dbReference>
<dbReference type="Pfam" id="PF00899">
    <property type="entry name" value="ThiF"/>
    <property type="match status" value="1"/>
</dbReference>
<dbReference type="InterPro" id="IPR045886">
    <property type="entry name" value="ThiF/MoeB/HesA"/>
</dbReference>
<name>B6K8F3_SCHJY</name>
<dbReference type="GO" id="GO:0008641">
    <property type="term" value="F:ubiquitin-like modifier activating enzyme activity"/>
    <property type="evidence" value="ECO:0007669"/>
    <property type="project" value="InterPro"/>
</dbReference>
<keyword evidence="4" id="KW-1185">Reference proteome</keyword>